<organism evidence="1 2">
    <name type="scientific">Desertihabitans brevis</name>
    <dbReference type="NCBI Taxonomy" id="2268447"/>
    <lineage>
        <taxon>Bacteria</taxon>
        <taxon>Bacillati</taxon>
        <taxon>Actinomycetota</taxon>
        <taxon>Actinomycetes</taxon>
        <taxon>Propionibacteriales</taxon>
        <taxon>Propionibacteriaceae</taxon>
        <taxon>Desertihabitans</taxon>
    </lineage>
</organism>
<dbReference type="AlphaFoldDB" id="A0A367YQG6"/>
<evidence type="ECO:0000313" key="2">
    <source>
        <dbReference type="Proteomes" id="UP000252770"/>
    </source>
</evidence>
<dbReference type="InterPro" id="IPR029063">
    <property type="entry name" value="SAM-dependent_MTases_sf"/>
</dbReference>
<dbReference type="NCBIfam" id="NF037959">
    <property type="entry name" value="MFS_SpdSyn"/>
    <property type="match status" value="1"/>
</dbReference>
<dbReference type="Proteomes" id="UP000252770">
    <property type="component" value="Unassembled WGS sequence"/>
</dbReference>
<sequence>MTEDRPRSELVPDRDVAGAFVVRTGETEQSWVDPDDPTRLEFDYVQRIADALDACAPAGERLRVVHVGGAGMTLPRYVAHTRPRSAQIVLEPDAELTQAVRERLPLGRSSGIKVRAVDGLNGIGAMPADYADVVVLDAFVGGQVPPELTTTEFLADVARVLTPGGTLMANLTDLAPFDYGRRVLAGIAEHWPHRLVSSEPATLKGRRLGNLVMLGSTRPLPVEELSRKAAGSAFPYRLVVGDALARWLRGQRPFTVADAAPSPEPRGGLTHFS</sequence>
<reference evidence="1 2" key="1">
    <citation type="submission" date="2018-07" db="EMBL/GenBank/DDBJ databases">
        <title>Desertimonas flava gen. nov. sp. nov.</title>
        <authorList>
            <person name="Liu S."/>
        </authorList>
    </citation>
    <scope>NUCLEOTIDE SEQUENCE [LARGE SCALE GENOMIC DNA]</scope>
    <source>
        <strain evidence="1 2">16Sb5-5</strain>
    </source>
</reference>
<dbReference type="SUPFAM" id="SSF53335">
    <property type="entry name" value="S-adenosyl-L-methionine-dependent methyltransferases"/>
    <property type="match status" value="1"/>
</dbReference>
<dbReference type="RefSeq" id="WP_114128235.1">
    <property type="nucleotide sequence ID" value="NZ_QOUI01000016.1"/>
</dbReference>
<accession>A0A367YQG6</accession>
<comment type="caution">
    <text evidence="1">The sequence shown here is derived from an EMBL/GenBank/DDBJ whole genome shotgun (WGS) entry which is preliminary data.</text>
</comment>
<name>A0A367YQG6_9ACTN</name>
<keyword evidence="2" id="KW-1185">Reference proteome</keyword>
<dbReference type="Gene3D" id="3.40.50.150">
    <property type="entry name" value="Vaccinia Virus protein VP39"/>
    <property type="match status" value="1"/>
</dbReference>
<dbReference type="EMBL" id="QOUI01000016">
    <property type="protein sequence ID" value="RCK67987.1"/>
    <property type="molecule type" value="Genomic_DNA"/>
</dbReference>
<proteinExistence type="predicted"/>
<gene>
    <name evidence="1" type="ORF">DT076_18640</name>
</gene>
<protein>
    <submittedName>
        <fullName evidence="1">Spermidine synthase</fullName>
    </submittedName>
</protein>
<evidence type="ECO:0000313" key="1">
    <source>
        <dbReference type="EMBL" id="RCK67987.1"/>
    </source>
</evidence>